<keyword evidence="4" id="KW-0175">Coiled coil</keyword>
<dbReference type="SUPFAM" id="SSF52172">
    <property type="entry name" value="CheY-like"/>
    <property type="match status" value="1"/>
</dbReference>
<evidence type="ECO:0000259" key="7">
    <source>
        <dbReference type="PROSITE" id="PS50112"/>
    </source>
</evidence>
<dbReference type="Pfam" id="PF00072">
    <property type="entry name" value="Response_reg"/>
    <property type="match status" value="1"/>
</dbReference>
<feature type="modified residue" description="4-aspartylphosphate" evidence="3">
    <location>
        <position position="785"/>
    </location>
</feature>
<dbReference type="InterPro" id="IPR003594">
    <property type="entry name" value="HATPase_dom"/>
</dbReference>
<dbReference type="EMBL" id="CP003360">
    <property type="protein sequence ID" value="AFM27101.1"/>
    <property type="molecule type" value="Genomic_DNA"/>
</dbReference>
<dbReference type="PRINTS" id="PR00344">
    <property type="entry name" value="BCTRLSENSOR"/>
</dbReference>
<evidence type="ECO:0000259" key="8">
    <source>
        <dbReference type="PROSITE" id="PS50113"/>
    </source>
</evidence>
<dbReference type="InterPro" id="IPR036890">
    <property type="entry name" value="HATPase_C_sf"/>
</dbReference>
<dbReference type="PROSITE" id="PS50112">
    <property type="entry name" value="PAS"/>
    <property type="match status" value="2"/>
</dbReference>
<feature type="domain" description="PAS" evidence="7">
    <location>
        <begin position="219"/>
        <end position="290"/>
    </location>
</feature>
<dbReference type="InterPro" id="IPR005467">
    <property type="entry name" value="His_kinase_dom"/>
</dbReference>
<dbReference type="GO" id="GO:0000155">
    <property type="term" value="F:phosphorelay sensor kinase activity"/>
    <property type="evidence" value="ECO:0007669"/>
    <property type="project" value="InterPro"/>
</dbReference>
<dbReference type="PANTHER" id="PTHR43065">
    <property type="entry name" value="SENSOR HISTIDINE KINASE"/>
    <property type="match status" value="1"/>
</dbReference>
<sequence length="860" mass="95807">MTACCGCMVMEKRIKAADIVRDIREGLSDIELMAKYNLTLKGFLSLLRRSLEAKILDPSEIATRFASYEEILIDDSRTIPRFKIQESIQIQEYKRPDIQGLLTEISENGVRIQGISGRPGDIKTLAVSARESLGINPLVFEAECKWSSREPSGTVFAGYETKRVLKGDFSELVSCVAKQNAEEEGSFLESEDPTESLDLASCLIEDVTESGSFSFRGIRKTWFGKLLQVLPIPALLIGEDSHVTFSNKSCERMTNASNGSLIGRQFSSLFINEKTAAEAQEILEKVFSTRKRHSYLGVLEINGNKMWGRISFQSVRMGVDRSVLVLIEDLTYEKEQLIRNQEHQQELRNEIAERKKVEQFLRESEEKYRSLVENAPLGIISVARDGTIIAANPTFLKIIGCVGDKFEKACILKLFGDSGARTLFRNCMEQQSVLCEEIPFTGAGGNAFVLRILSTPLVDQSGETIGCQAVVEDYTEQKKSQEILLQTARLRAIGEMASGAAHNFNNVLQIVMGNSQMALTHLEWNNLLEIKKNLTNIVESARLGAETVKRLQDFSRTESLETHGRKVFDLSKTAAEAVEMTRTWWQGMAERQGLSITLWTELETSCPVLGMENELFEVVVNLIKNAVEALAGPGRIVVRSEARDRSVILQVQDNGIGIPSENLGHIFAPFWTTKGTQGTGMGLSSSYGIVKRHGGEISVRSRQGEGSIFTVVLPLVSRRESCTQVGLKEQLDFRLNILVVDDIEQIVNSLHEALTIRNQTVFRALSGSQALEIFEHHQIDLVICDLGMSEMNGWQIAERIEAISRTRGASRPSFILLTGWGSEVSAFDRHKHPVDHVLEKPVDLNELLNAISGLVTKKQV</sequence>
<dbReference type="InterPro" id="IPR004358">
    <property type="entry name" value="Sig_transdc_His_kin-like_C"/>
</dbReference>
<keyword evidence="3" id="KW-0597">Phosphoprotein</keyword>
<keyword evidence="10" id="KW-1185">Reference proteome</keyword>
<dbReference type="SUPFAM" id="SSF47384">
    <property type="entry name" value="Homodimeric domain of signal transducing histidine kinase"/>
    <property type="match status" value="1"/>
</dbReference>
<dbReference type="SUPFAM" id="SSF55785">
    <property type="entry name" value="PYP-like sensor domain (PAS domain)"/>
    <property type="match status" value="2"/>
</dbReference>
<dbReference type="PATRIC" id="fig|706587.4.peg.5068"/>
<dbReference type="Pfam" id="PF02518">
    <property type="entry name" value="HATPase_c"/>
    <property type="match status" value="1"/>
</dbReference>
<dbReference type="PANTHER" id="PTHR43065:SF42">
    <property type="entry name" value="TWO-COMPONENT SENSOR PPRA"/>
    <property type="match status" value="1"/>
</dbReference>
<protein>
    <recommendedName>
        <fullName evidence="2">histidine kinase</fullName>
        <ecNumber evidence="2">2.7.13.3</ecNumber>
    </recommendedName>
</protein>
<dbReference type="InterPro" id="IPR036097">
    <property type="entry name" value="HisK_dim/P_sf"/>
</dbReference>
<dbReference type="InterPro" id="IPR001789">
    <property type="entry name" value="Sig_transdc_resp-reg_receiver"/>
</dbReference>
<feature type="coiled-coil region" evidence="4">
    <location>
        <begin position="340"/>
        <end position="367"/>
    </location>
</feature>
<dbReference type="SMART" id="SM00091">
    <property type="entry name" value="PAS"/>
    <property type="match status" value="2"/>
</dbReference>
<dbReference type="InterPro" id="IPR000014">
    <property type="entry name" value="PAS"/>
</dbReference>
<evidence type="ECO:0000256" key="4">
    <source>
        <dbReference type="SAM" id="Coils"/>
    </source>
</evidence>
<dbReference type="PROSITE" id="PS50109">
    <property type="entry name" value="HIS_KIN"/>
    <property type="match status" value="1"/>
</dbReference>
<dbReference type="HOGENOM" id="CLU_332552_0_0_7"/>
<dbReference type="Pfam" id="PF13426">
    <property type="entry name" value="PAS_9"/>
    <property type="match status" value="2"/>
</dbReference>
<dbReference type="SMART" id="SM00387">
    <property type="entry name" value="HATPase_c"/>
    <property type="match status" value="1"/>
</dbReference>
<dbReference type="NCBIfam" id="TIGR00229">
    <property type="entry name" value="sensory_box"/>
    <property type="match status" value="2"/>
</dbReference>
<evidence type="ECO:0000256" key="2">
    <source>
        <dbReference type="ARBA" id="ARBA00012438"/>
    </source>
</evidence>
<dbReference type="eggNOG" id="COG4191">
    <property type="taxonomic scope" value="Bacteria"/>
</dbReference>
<comment type="catalytic activity">
    <reaction evidence="1">
        <text>ATP + protein L-histidine = ADP + protein N-phospho-L-histidine.</text>
        <dbReference type="EC" id="2.7.13.3"/>
    </reaction>
</comment>
<evidence type="ECO:0000313" key="9">
    <source>
        <dbReference type="EMBL" id="AFM27101.1"/>
    </source>
</evidence>
<dbReference type="eggNOG" id="COG0784">
    <property type="taxonomic scope" value="Bacteria"/>
</dbReference>
<feature type="domain" description="PAS" evidence="7">
    <location>
        <begin position="364"/>
        <end position="400"/>
    </location>
</feature>
<feature type="domain" description="Response regulatory" evidence="6">
    <location>
        <begin position="736"/>
        <end position="855"/>
    </location>
</feature>
<dbReference type="PROSITE" id="PS50113">
    <property type="entry name" value="PAC"/>
    <property type="match status" value="1"/>
</dbReference>
<evidence type="ECO:0000256" key="3">
    <source>
        <dbReference type="PROSITE-ProRule" id="PRU00169"/>
    </source>
</evidence>
<dbReference type="Gene3D" id="3.40.50.2300">
    <property type="match status" value="1"/>
</dbReference>
<evidence type="ECO:0000259" key="5">
    <source>
        <dbReference type="PROSITE" id="PS50109"/>
    </source>
</evidence>
<dbReference type="InterPro" id="IPR000700">
    <property type="entry name" value="PAS-assoc_C"/>
</dbReference>
<dbReference type="STRING" id="706587.Desti_4469"/>
<dbReference type="EC" id="2.7.13.3" evidence="2"/>
<dbReference type="CDD" id="cd00130">
    <property type="entry name" value="PAS"/>
    <property type="match status" value="1"/>
</dbReference>
<dbReference type="InterPro" id="IPR011006">
    <property type="entry name" value="CheY-like_superfamily"/>
</dbReference>
<reference evidence="10" key="1">
    <citation type="submission" date="2012-06" db="EMBL/GenBank/DDBJ databases">
        <title>Complete sequence of chromosome of Desulfomonile tiedjei DSM 6799.</title>
        <authorList>
            <person name="Lucas S."/>
            <person name="Copeland A."/>
            <person name="Lapidus A."/>
            <person name="Glavina del Rio T."/>
            <person name="Dalin E."/>
            <person name="Tice H."/>
            <person name="Bruce D."/>
            <person name="Goodwin L."/>
            <person name="Pitluck S."/>
            <person name="Peters L."/>
            <person name="Ovchinnikova G."/>
            <person name="Zeytun A."/>
            <person name="Lu M."/>
            <person name="Kyrpides N."/>
            <person name="Mavromatis K."/>
            <person name="Ivanova N."/>
            <person name="Brettin T."/>
            <person name="Detter J.C."/>
            <person name="Han C."/>
            <person name="Larimer F."/>
            <person name="Land M."/>
            <person name="Hauser L."/>
            <person name="Markowitz V."/>
            <person name="Cheng J.-F."/>
            <person name="Hugenholtz P."/>
            <person name="Woyke T."/>
            <person name="Wu D."/>
            <person name="Spring S."/>
            <person name="Schroeder M."/>
            <person name="Brambilla E."/>
            <person name="Klenk H.-P."/>
            <person name="Eisen J.A."/>
        </authorList>
    </citation>
    <scope>NUCLEOTIDE SEQUENCE [LARGE SCALE GENOMIC DNA]</scope>
    <source>
        <strain evidence="10">ATCC 49306 / DSM 6799 / DCB-1</strain>
    </source>
</reference>
<gene>
    <name evidence="9" type="ordered locus">Desti_4469</name>
</gene>
<evidence type="ECO:0000259" key="6">
    <source>
        <dbReference type="PROSITE" id="PS50110"/>
    </source>
</evidence>
<dbReference type="Proteomes" id="UP000006055">
    <property type="component" value="Chromosome"/>
</dbReference>
<feature type="domain" description="PAC" evidence="8">
    <location>
        <begin position="434"/>
        <end position="486"/>
    </location>
</feature>
<evidence type="ECO:0000256" key="1">
    <source>
        <dbReference type="ARBA" id="ARBA00000085"/>
    </source>
</evidence>
<dbReference type="InterPro" id="IPR035965">
    <property type="entry name" value="PAS-like_dom_sf"/>
</dbReference>
<dbReference type="KEGG" id="dti:Desti_4469"/>
<dbReference type="Gene3D" id="3.30.565.10">
    <property type="entry name" value="Histidine kinase-like ATPase, C-terminal domain"/>
    <property type="match status" value="1"/>
</dbReference>
<dbReference type="SMART" id="SM00448">
    <property type="entry name" value="REC"/>
    <property type="match status" value="1"/>
</dbReference>
<name>I4CC10_DESTA</name>
<feature type="domain" description="Histidine kinase" evidence="5">
    <location>
        <begin position="499"/>
        <end position="717"/>
    </location>
</feature>
<dbReference type="Gene3D" id="3.30.450.20">
    <property type="entry name" value="PAS domain"/>
    <property type="match status" value="2"/>
</dbReference>
<evidence type="ECO:0000313" key="10">
    <source>
        <dbReference type="Proteomes" id="UP000006055"/>
    </source>
</evidence>
<dbReference type="SUPFAM" id="SSF55874">
    <property type="entry name" value="ATPase domain of HSP90 chaperone/DNA topoisomerase II/histidine kinase"/>
    <property type="match status" value="1"/>
</dbReference>
<dbReference type="AlphaFoldDB" id="I4CC10"/>
<dbReference type="PROSITE" id="PS50110">
    <property type="entry name" value="RESPONSE_REGULATORY"/>
    <property type="match status" value="1"/>
</dbReference>
<proteinExistence type="predicted"/>
<dbReference type="Gene3D" id="1.10.287.130">
    <property type="match status" value="1"/>
</dbReference>
<accession>I4CC10</accession>
<organism evidence="9 10">
    <name type="scientific">Desulfomonile tiedjei (strain ATCC 49306 / DSM 6799 / DCB-1)</name>
    <dbReference type="NCBI Taxonomy" id="706587"/>
    <lineage>
        <taxon>Bacteria</taxon>
        <taxon>Pseudomonadati</taxon>
        <taxon>Thermodesulfobacteriota</taxon>
        <taxon>Desulfomonilia</taxon>
        <taxon>Desulfomonilales</taxon>
        <taxon>Desulfomonilaceae</taxon>
        <taxon>Desulfomonile</taxon>
    </lineage>
</organism>